<accession>A0AAD5QUB2</accession>
<proteinExistence type="predicted"/>
<name>A0AAD5QUB2_PARTN</name>
<protein>
    <submittedName>
        <fullName evidence="1">Uncharacterized protein</fullName>
    </submittedName>
</protein>
<organism evidence="1 2">
    <name type="scientific">Parelaphostrongylus tenuis</name>
    <name type="common">Meningeal worm</name>
    <dbReference type="NCBI Taxonomy" id="148309"/>
    <lineage>
        <taxon>Eukaryota</taxon>
        <taxon>Metazoa</taxon>
        <taxon>Ecdysozoa</taxon>
        <taxon>Nematoda</taxon>
        <taxon>Chromadorea</taxon>
        <taxon>Rhabditida</taxon>
        <taxon>Rhabditina</taxon>
        <taxon>Rhabditomorpha</taxon>
        <taxon>Strongyloidea</taxon>
        <taxon>Metastrongylidae</taxon>
        <taxon>Parelaphostrongylus</taxon>
    </lineage>
</organism>
<evidence type="ECO:0000313" key="1">
    <source>
        <dbReference type="EMBL" id="KAJ1359636.1"/>
    </source>
</evidence>
<dbReference type="AlphaFoldDB" id="A0AAD5QUB2"/>
<comment type="caution">
    <text evidence="1">The sequence shown here is derived from an EMBL/GenBank/DDBJ whole genome shotgun (WGS) entry which is preliminary data.</text>
</comment>
<dbReference type="Proteomes" id="UP001196413">
    <property type="component" value="Unassembled WGS sequence"/>
</dbReference>
<sequence length="121" mass="13306">METISATWSAGSLVPSDAAHLKAGCEFDSPLQRTPTTHLLHHHSVILTFITKTKSLAAETTHEMFRDLCGGSMHGKESIANAGIRKMCRQSSRKSHAKSDNTKFLVAQNFESMQLAYDTTN</sequence>
<dbReference type="EMBL" id="JAHQIW010003656">
    <property type="protein sequence ID" value="KAJ1359636.1"/>
    <property type="molecule type" value="Genomic_DNA"/>
</dbReference>
<gene>
    <name evidence="1" type="ORF">KIN20_018410</name>
</gene>
<keyword evidence="2" id="KW-1185">Reference proteome</keyword>
<reference evidence="1" key="1">
    <citation type="submission" date="2021-06" db="EMBL/GenBank/DDBJ databases">
        <title>Parelaphostrongylus tenuis whole genome reference sequence.</title>
        <authorList>
            <person name="Garwood T.J."/>
            <person name="Larsen P.A."/>
            <person name="Fountain-Jones N.M."/>
            <person name="Garbe J.R."/>
            <person name="Macchietto M.G."/>
            <person name="Kania S.A."/>
            <person name="Gerhold R.W."/>
            <person name="Richards J.E."/>
            <person name="Wolf T.M."/>
        </authorList>
    </citation>
    <scope>NUCLEOTIDE SEQUENCE</scope>
    <source>
        <strain evidence="1">MNPRO001-30</strain>
        <tissue evidence="1">Meninges</tissue>
    </source>
</reference>
<evidence type="ECO:0000313" key="2">
    <source>
        <dbReference type="Proteomes" id="UP001196413"/>
    </source>
</evidence>